<evidence type="ECO:0000256" key="3">
    <source>
        <dbReference type="ARBA" id="ARBA00022448"/>
    </source>
</evidence>
<dbReference type="InterPro" id="IPR054765">
    <property type="entry name" value="SLBB_dom"/>
</dbReference>
<evidence type="ECO:0000256" key="5">
    <source>
        <dbReference type="ARBA" id="ARBA00022597"/>
    </source>
</evidence>
<evidence type="ECO:0000256" key="9">
    <source>
        <dbReference type="ARBA" id="ARBA00023065"/>
    </source>
</evidence>
<evidence type="ECO:0000313" key="17">
    <source>
        <dbReference type="EMBL" id="SHJ71330.1"/>
    </source>
</evidence>
<dbReference type="Gene3D" id="3.30.1950.10">
    <property type="entry name" value="wza like domain"/>
    <property type="match status" value="1"/>
</dbReference>
<evidence type="ECO:0000259" key="16">
    <source>
        <dbReference type="Pfam" id="PF22461"/>
    </source>
</evidence>
<keyword evidence="10" id="KW-0626">Porin</keyword>
<dbReference type="GO" id="GO:0009279">
    <property type="term" value="C:cell outer membrane"/>
    <property type="evidence" value="ECO:0007669"/>
    <property type="project" value="UniProtKB-SubCell"/>
</dbReference>
<evidence type="ECO:0000256" key="8">
    <source>
        <dbReference type="ARBA" id="ARBA00023047"/>
    </source>
</evidence>
<dbReference type="GO" id="GO:0006811">
    <property type="term" value="P:monoatomic ion transport"/>
    <property type="evidence" value="ECO:0007669"/>
    <property type="project" value="UniProtKB-KW"/>
</dbReference>
<dbReference type="GO" id="GO:0015159">
    <property type="term" value="F:polysaccharide transmembrane transporter activity"/>
    <property type="evidence" value="ECO:0007669"/>
    <property type="project" value="InterPro"/>
</dbReference>
<evidence type="ECO:0000256" key="11">
    <source>
        <dbReference type="ARBA" id="ARBA00023136"/>
    </source>
</evidence>
<comment type="similarity">
    <text evidence="2">Belongs to the BexD/CtrA/VexA family.</text>
</comment>
<dbReference type="Pfam" id="PF02563">
    <property type="entry name" value="Poly_export"/>
    <property type="match status" value="1"/>
</dbReference>
<evidence type="ECO:0000259" key="15">
    <source>
        <dbReference type="Pfam" id="PF02563"/>
    </source>
</evidence>
<evidence type="ECO:0000256" key="4">
    <source>
        <dbReference type="ARBA" id="ARBA00022452"/>
    </source>
</evidence>
<name>A0A1M6LJI6_9FLAO</name>
<dbReference type="GO" id="GO:0046930">
    <property type="term" value="C:pore complex"/>
    <property type="evidence" value="ECO:0007669"/>
    <property type="project" value="UniProtKB-KW"/>
</dbReference>
<accession>A0A1M6LJI6</accession>
<feature type="domain" description="Polysaccharide export protein N-terminal" evidence="15">
    <location>
        <begin position="91"/>
        <end position="175"/>
    </location>
</feature>
<dbReference type="Proteomes" id="UP000184314">
    <property type="component" value="Unassembled WGS sequence"/>
</dbReference>
<dbReference type="InterPro" id="IPR003715">
    <property type="entry name" value="Poly_export_N"/>
</dbReference>
<evidence type="ECO:0000256" key="2">
    <source>
        <dbReference type="ARBA" id="ARBA00009450"/>
    </source>
</evidence>
<dbReference type="Pfam" id="PF22461">
    <property type="entry name" value="SLBB_2"/>
    <property type="match status" value="1"/>
</dbReference>
<keyword evidence="14" id="KW-0449">Lipoprotein</keyword>
<evidence type="ECO:0000256" key="1">
    <source>
        <dbReference type="ARBA" id="ARBA00004571"/>
    </source>
</evidence>
<keyword evidence="8" id="KW-0625">Polysaccharide transport</keyword>
<feature type="domain" description="SLBB" evidence="16">
    <location>
        <begin position="180"/>
        <end position="259"/>
    </location>
</feature>
<keyword evidence="4" id="KW-1134">Transmembrane beta strand</keyword>
<comment type="subcellular location">
    <subcellularLocation>
        <location evidence="1">Cell outer membrane</location>
        <topology evidence="1">Multi-pass membrane protein</topology>
    </subcellularLocation>
</comment>
<keyword evidence="12" id="KW-0564">Palmitate</keyword>
<keyword evidence="18" id="KW-1185">Reference proteome</keyword>
<keyword evidence="7" id="KW-0732">Signal</keyword>
<evidence type="ECO:0000256" key="14">
    <source>
        <dbReference type="ARBA" id="ARBA00023288"/>
    </source>
</evidence>
<keyword evidence="5" id="KW-0762">Sugar transport</keyword>
<keyword evidence="3" id="KW-0813">Transport</keyword>
<dbReference type="PANTHER" id="PTHR33619:SF3">
    <property type="entry name" value="POLYSACCHARIDE EXPORT PROTEIN GFCE-RELATED"/>
    <property type="match status" value="1"/>
</dbReference>
<sequence length="294" mass="33142">MTSEFISNQFLFDLILTLTMYNNYKLQTLLFMKADISPFNFKNIRNSLFRFSLLLLVALQISSCGSAKKSSYFNEVGNNSFATYFEPLEPILQKNDLLSINITSLNAEVTEMFNLANNAGGAQPTGYLIDQDGFIRFPVLGKIEVSGLTKKELREYIRGELISKKLLMEPIVDIRFMNFKVSVLGEVNQPAVFTIPNEKVTLLEALGMAGDMTIYAQRNNVLLISEEDGVKSTKRIDLTSDELFTSPNYYLRPNDIVYVQPNDRKVRNTSNAAQWFSVILGSLSLAVISISTFK</sequence>
<dbReference type="PANTHER" id="PTHR33619">
    <property type="entry name" value="POLYSACCHARIDE EXPORT PROTEIN GFCE-RELATED"/>
    <property type="match status" value="1"/>
</dbReference>
<dbReference type="GO" id="GO:0015288">
    <property type="term" value="F:porin activity"/>
    <property type="evidence" value="ECO:0007669"/>
    <property type="project" value="UniProtKB-KW"/>
</dbReference>
<evidence type="ECO:0000256" key="10">
    <source>
        <dbReference type="ARBA" id="ARBA00023114"/>
    </source>
</evidence>
<keyword evidence="9" id="KW-0406">Ion transport</keyword>
<evidence type="ECO:0000313" key="18">
    <source>
        <dbReference type="Proteomes" id="UP000184314"/>
    </source>
</evidence>
<dbReference type="InterPro" id="IPR049712">
    <property type="entry name" value="Poly_export"/>
</dbReference>
<evidence type="ECO:0000256" key="13">
    <source>
        <dbReference type="ARBA" id="ARBA00023237"/>
    </source>
</evidence>
<evidence type="ECO:0000256" key="7">
    <source>
        <dbReference type="ARBA" id="ARBA00022729"/>
    </source>
</evidence>
<evidence type="ECO:0000256" key="12">
    <source>
        <dbReference type="ARBA" id="ARBA00023139"/>
    </source>
</evidence>
<evidence type="ECO:0000256" key="6">
    <source>
        <dbReference type="ARBA" id="ARBA00022692"/>
    </source>
</evidence>
<gene>
    <name evidence="17" type="ORF">SAMN04488007_1184</name>
</gene>
<keyword evidence="13" id="KW-0998">Cell outer membrane</keyword>
<proteinExistence type="inferred from homology"/>
<keyword evidence="11" id="KW-0472">Membrane</keyword>
<dbReference type="STRING" id="228958.SAMN04488007_1184"/>
<dbReference type="AlphaFoldDB" id="A0A1M6LJI6"/>
<organism evidence="17 18">
    <name type="scientific">Maribacter aquivivus</name>
    <dbReference type="NCBI Taxonomy" id="228958"/>
    <lineage>
        <taxon>Bacteria</taxon>
        <taxon>Pseudomonadati</taxon>
        <taxon>Bacteroidota</taxon>
        <taxon>Flavobacteriia</taxon>
        <taxon>Flavobacteriales</taxon>
        <taxon>Flavobacteriaceae</taxon>
        <taxon>Maribacter</taxon>
    </lineage>
</organism>
<protein>
    <submittedName>
        <fullName evidence="17">Polysaccharide export outer membrane protein</fullName>
    </submittedName>
</protein>
<dbReference type="Gene3D" id="3.10.560.10">
    <property type="entry name" value="Outer membrane lipoprotein wza domain like"/>
    <property type="match status" value="1"/>
</dbReference>
<keyword evidence="6" id="KW-0812">Transmembrane</keyword>
<reference evidence="18" key="1">
    <citation type="submission" date="2016-11" db="EMBL/GenBank/DDBJ databases">
        <authorList>
            <person name="Varghese N."/>
            <person name="Submissions S."/>
        </authorList>
    </citation>
    <scope>NUCLEOTIDE SEQUENCE [LARGE SCALE GENOMIC DNA]</scope>
    <source>
        <strain evidence="18">DSM 16478</strain>
    </source>
</reference>
<dbReference type="EMBL" id="FQZX01000001">
    <property type="protein sequence ID" value="SHJ71330.1"/>
    <property type="molecule type" value="Genomic_DNA"/>
</dbReference>